<dbReference type="AlphaFoldDB" id="A0A5R9EEH0"/>
<dbReference type="RefSeq" id="WP_138056454.1">
    <property type="nucleotide sequence ID" value="NZ_VAWE01000001.1"/>
</dbReference>
<organism evidence="1 2">
    <name type="scientific">Streptomyces marianii</name>
    <dbReference type="NCBI Taxonomy" id="1817406"/>
    <lineage>
        <taxon>Bacteria</taxon>
        <taxon>Bacillati</taxon>
        <taxon>Actinomycetota</taxon>
        <taxon>Actinomycetes</taxon>
        <taxon>Kitasatosporales</taxon>
        <taxon>Streptomycetaceae</taxon>
        <taxon>Streptomyces</taxon>
    </lineage>
</organism>
<evidence type="ECO:0000313" key="2">
    <source>
        <dbReference type="Proteomes" id="UP000305921"/>
    </source>
</evidence>
<name>A0A5R9EEH0_9ACTN</name>
<keyword evidence="2" id="KW-1185">Reference proteome</keyword>
<accession>A0A5R9EEH0</accession>
<protein>
    <submittedName>
        <fullName evidence="1">Uncharacterized protein</fullName>
    </submittedName>
</protein>
<sequence length="121" mass="12312">MCVIVTHGPDGWDLGGSTSVGLSGPGAGASLDGGLLVSNADGMDQLAGYGLDKELSLHYKVDGFVNHENAINLHPERGLVRNSEGEPVWAVTAGTGVGIEAGAEVGLNHTLTCSFRPGCNP</sequence>
<evidence type="ECO:0000313" key="1">
    <source>
        <dbReference type="EMBL" id="TLQ47169.1"/>
    </source>
</evidence>
<dbReference type="EMBL" id="VAWE01000001">
    <property type="protein sequence ID" value="TLQ47169.1"/>
    <property type="molecule type" value="Genomic_DNA"/>
</dbReference>
<comment type="caution">
    <text evidence="1">The sequence shown here is derived from an EMBL/GenBank/DDBJ whole genome shotgun (WGS) entry which is preliminary data.</text>
</comment>
<gene>
    <name evidence="1" type="ORF">FEF34_33155</name>
</gene>
<reference evidence="1 2" key="1">
    <citation type="submission" date="2019-05" db="EMBL/GenBank/DDBJ databases">
        <title>Streptomyces marianii sp. nov., a novel marine actinomycete from southern coast of India.</title>
        <authorList>
            <person name="Iniyan A.M."/>
            <person name="Wink J."/>
            <person name="Ramprasad E."/>
            <person name="Ramana C.V."/>
            <person name="Bunk B."/>
            <person name="Sproer C."/>
            <person name="Joseph F.-J.R.S."/>
            <person name="Vincent S.G.P."/>
        </authorList>
    </citation>
    <scope>NUCLEOTIDE SEQUENCE [LARGE SCALE GENOMIC DNA]</scope>
    <source>
        <strain evidence="1 2">ICN19</strain>
    </source>
</reference>
<dbReference type="Proteomes" id="UP000305921">
    <property type="component" value="Unassembled WGS sequence"/>
</dbReference>
<proteinExistence type="predicted"/>